<gene>
    <name evidence="1" type="ORF">CCR75_004424</name>
</gene>
<proteinExistence type="predicted"/>
<name>A0A976FRE6_BRELC</name>
<dbReference type="KEGG" id="blac:94348181"/>
<dbReference type="Proteomes" id="UP000294530">
    <property type="component" value="Unassembled WGS sequence"/>
</dbReference>
<comment type="caution">
    <text evidence="1">The sequence shown here is derived from an EMBL/GenBank/DDBJ whole genome shotgun (WGS) entry which is preliminary data.</text>
</comment>
<protein>
    <submittedName>
        <fullName evidence="1">Uncharacterized protein</fullName>
    </submittedName>
</protein>
<sequence length="108" mass="12470">MAKTKWNLYVEEFLRQLHSNGILFISGGLQRALTSGKDFGFVFKLALVDDYTFGSPYRQEYTAEVEQIKWSSSSFEPQSCLVKRKLFDAASFSDSARRRPTRSDQEEK</sequence>
<organism evidence="1 2">
    <name type="scientific">Bremia lactucae</name>
    <name type="common">Lettuce downy mildew</name>
    <dbReference type="NCBI Taxonomy" id="4779"/>
    <lineage>
        <taxon>Eukaryota</taxon>
        <taxon>Sar</taxon>
        <taxon>Stramenopiles</taxon>
        <taxon>Oomycota</taxon>
        <taxon>Peronosporomycetes</taxon>
        <taxon>Peronosporales</taxon>
        <taxon>Peronosporaceae</taxon>
        <taxon>Bremia</taxon>
    </lineage>
</organism>
<keyword evidence="2" id="KW-1185">Reference proteome</keyword>
<dbReference type="RefSeq" id="XP_067820997.1">
    <property type="nucleotide sequence ID" value="XM_067962510.1"/>
</dbReference>
<accession>A0A976FRE6</accession>
<evidence type="ECO:0000313" key="1">
    <source>
        <dbReference type="EMBL" id="TDH71498.1"/>
    </source>
</evidence>
<dbReference type="GeneID" id="94348181"/>
<reference evidence="1 2" key="1">
    <citation type="journal article" date="2021" name="Genome Biol.">
        <title>AFLAP: assembly-free linkage analysis pipeline using k-mers from genome sequencing data.</title>
        <authorList>
            <person name="Fletcher K."/>
            <person name="Zhang L."/>
            <person name="Gil J."/>
            <person name="Han R."/>
            <person name="Cavanaugh K."/>
            <person name="Michelmore R."/>
        </authorList>
    </citation>
    <scope>NUCLEOTIDE SEQUENCE [LARGE SCALE GENOMIC DNA]</scope>
    <source>
        <strain evidence="1 2">SF5</strain>
    </source>
</reference>
<dbReference type="AlphaFoldDB" id="A0A976FRE6"/>
<dbReference type="EMBL" id="SHOA02000015">
    <property type="protein sequence ID" value="TDH71498.1"/>
    <property type="molecule type" value="Genomic_DNA"/>
</dbReference>
<evidence type="ECO:0000313" key="2">
    <source>
        <dbReference type="Proteomes" id="UP000294530"/>
    </source>
</evidence>